<organism evidence="1 2">
    <name type="scientific">Mycena maculata</name>
    <dbReference type="NCBI Taxonomy" id="230809"/>
    <lineage>
        <taxon>Eukaryota</taxon>
        <taxon>Fungi</taxon>
        <taxon>Dikarya</taxon>
        <taxon>Basidiomycota</taxon>
        <taxon>Agaricomycotina</taxon>
        <taxon>Agaricomycetes</taxon>
        <taxon>Agaricomycetidae</taxon>
        <taxon>Agaricales</taxon>
        <taxon>Marasmiineae</taxon>
        <taxon>Mycenaceae</taxon>
        <taxon>Mycena</taxon>
    </lineage>
</organism>
<comment type="caution">
    <text evidence="1">The sequence shown here is derived from an EMBL/GenBank/DDBJ whole genome shotgun (WGS) entry which is preliminary data.</text>
</comment>
<dbReference type="Proteomes" id="UP001215280">
    <property type="component" value="Unassembled WGS sequence"/>
</dbReference>
<name>A0AAD7I497_9AGAR</name>
<sequence>MQTKTRTGAPRAPRQRAWRRRIRRDWCVETQRTSTEARRSSSEGAKERWAARVCTGFDADERQTHLLVALGSHTLIARRVSSRRFSRPTPSAGVCDAKEYPYAEKPAFDLGEPQPLLTPMARG</sequence>
<protein>
    <submittedName>
        <fullName evidence="1">Uncharacterized protein</fullName>
    </submittedName>
</protein>
<accession>A0AAD7I497</accession>
<proteinExistence type="predicted"/>
<gene>
    <name evidence="1" type="ORF">DFH07DRAFT_1065216</name>
</gene>
<keyword evidence="2" id="KW-1185">Reference proteome</keyword>
<evidence type="ECO:0000313" key="1">
    <source>
        <dbReference type="EMBL" id="KAJ7734779.1"/>
    </source>
</evidence>
<dbReference type="EMBL" id="JARJLG010000159">
    <property type="protein sequence ID" value="KAJ7734779.1"/>
    <property type="molecule type" value="Genomic_DNA"/>
</dbReference>
<evidence type="ECO:0000313" key="2">
    <source>
        <dbReference type="Proteomes" id="UP001215280"/>
    </source>
</evidence>
<dbReference type="AlphaFoldDB" id="A0AAD7I497"/>
<reference evidence="1" key="1">
    <citation type="submission" date="2023-03" db="EMBL/GenBank/DDBJ databases">
        <title>Massive genome expansion in bonnet fungi (Mycena s.s.) driven by repeated elements and novel gene families across ecological guilds.</title>
        <authorList>
            <consortium name="Lawrence Berkeley National Laboratory"/>
            <person name="Harder C.B."/>
            <person name="Miyauchi S."/>
            <person name="Viragh M."/>
            <person name="Kuo A."/>
            <person name="Thoen E."/>
            <person name="Andreopoulos B."/>
            <person name="Lu D."/>
            <person name="Skrede I."/>
            <person name="Drula E."/>
            <person name="Henrissat B."/>
            <person name="Morin E."/>
            <person name="Kohler A."/>
            <person name="Barry K."/>
            <person name="LaButti K."/>
            <person name="Morin E."/>
            <person name="Salamov A."/>
            <person name="Lipzen A."/>
            <person name="Mereny Z."/>
            <person name="Hegedus B."/>
            <person name="Baldrian P."/>
            <person name="Stursova M."/>
            <person name="Weitz H."/>
            <person name="Taylor A."/>
            <person name="Grigoriev I.V."/>
            <person name="Nagy L.G."/>
            <person name="Martin F."/>
            <person name="Kauserud H."/>
        </authorList>
    </citation>
    <scope>NUCLEOTIDE SEQUENCE</scope>
    <source>
        <strain evidence="1">CBHHK188m</strain>
    </source>
</reference>